<keyword evidence="3" id="KW-1185">Reference proteome</keyword>
<name>A0A1H3IL72_9RHOB</name>
<organism evidence="2 3">
    <name type="scientific">Jannaschia faecimaris</name>
    <dbReference type="NCBI Taxonomy" id="1244108"/>
    <lineage>
        <taxon>Bacteria</taxon>
        <taxon>Pseudomonadati</taxon>
        <taxon>Pseudomonadota</taxon>
        <taxon>Alphaproteobacteria</taxon>
        <taxon>Rhodobacterales</taxon>
        <taxon>Roseobacteraceae</taxon>
        <taxon>Jannaschia</taxon>
    </lineage>
</organism>
<dbReference type="RefSeq" id="WP_092640474.1">
    <property type="nucleotide sequence ID" value="NZ_FNPX01000001.1"/>
</dbReference>
<evidence type="ECO:0000259" key="1">
    <source>
        <dbReference type="PROSITE" id="PS51704"/>
    </source>
</evidence>
<dbReference type="GO" id="GO:0008081">
    <property type="term" value="F:phosphoric diester hydrolase activity"/>
    <property type="evidence" value="ECO:0007669"/>
    <property type="project" value="InterPro"/>
</dbReference>
<feature type="domain" description="GP-PDE" evidence="1">
    <location>
        <begin position="12"/>
        <end position="251"/>
    </location>
</feature>
<dbReference type="EMBL" id="FNPX01000001">
    <property type="protein sequence ID" value="SDY28039.1"/>
    <property type="molecule type" value="Genomic_DNA"/>
</dbReference>
<dbReference type="PANTHER" id="PTHR46211">
    <property type="entry name" value="GLYCEROPHOSPHORYL DIESTER PHOSPHODIESTERASE"/>
    <property type="match status" value="1"/>
</dbReference>
<dbReference type="InterPro" id="IPR017946">
    <property type="entry name" value="PLC-like_Pdiesterase_TIM-brl"/>
</dbReference>
<accession>A0A1H3IL72</accession>
<dbReference type="PANTHER" id="PTHR46211:SF1">
    <property type="entry name" value="GLYCEROPHOSPHODIESTER PHOSPHODIESTERASE, CYTOPLASMIC"/>
    <property type="match status" value="1"/>
</dbReference>
<dbReference type="OrthoDB" id="384721at2"/>
<dbReference type="STRING" id="1244108.SAMN05444004_10132"/>
<protein>
    <submittedName>
        <fullName evidence="2">Glycerophosphoryl diester phosphodiesterase</fullName>
    </submittedName>
</protein>
<dbReference type="InterPro" id="IPR030395">
    <property type="entry name" value="GP_PDE_dom"/>
</dbReference>
<gene>
    <name evidence="2" type="ORF">SAMN05444004_10132</name>
</gene>
<dbReference type="Proteomes" id="UP000198914">
    <property type="component" value="Unassembled WGS sequence"/>
</dbReference>
<dbReference type="Pfam" id="PF03009">
    <property type="entry name" value="GDPD"/>
    <property type="match status" value="1"/>
</dbReference>
<dbReference type="PROSITE" id="PS51704">
    <property type="entry name" value="GP_PDE"/>
    <property type="match status" value="1"/>
</dbReference>
<reference evidence="3" key="1">
    <citation type="submission" date="2016-10" db="EMBL/GenBank/DDBJ databases">
        <authorList>
            <person name="Varghese N."/>
            <person name="Submissions S."/>
        </authorList>
    </citation>
    <scope>NUCLEOTIDE SEQUENCE [LARGE SCALE GENOMIC DNA]</scope>
    <source>
        <strain evidence="3">DSM 100420</strain>
    </source>
</reference>
<proteinExistence type="predicted"/>
<dbReference type="SUPFAM" id="SSF51695">
    <property type="entry name" value="PLC-like phosphodiesterases"/>
    <property type="match status" value="1"/>
</dbReference>
<dbReference type="GO" id="GO:0006629">
    <property type="term" value="P:lipid metabolic process"/>
    <property type="evidence" value="ECO:0007669"/>
    <property type="project" value="InterPro"/>
</dbReference>
<dbReference type="Gene3D" id="3.20.20.190">
    <property type="entry name" value="Phosphatidylinositol (PI) phosphodiesterase"/>
    <property type="match status" value="1"/>
</dbReference>
<sequence>MTGPALPAAFLKGHIAHRGLHSEGVPENSMAAYRAAVELGVAIELDIQPSSDGVAMAFHDYDLHRLTAAAGPVDAQKAEALANIPLAGSDEGIPRFADVLAMVAGRVPLLIEIKDRDGDMGPDVGPLEDAVIADLAGYEGDAAVMSFNPYSVACFRDRAPHLPRGLVTSAFDARNWPELSHATRDRLRDIPDYEPLGCSFISHQANALQMPRVADLKSEGARILCWTIRSKAEEGQARKIADAVTFEGYLP</sequence>
<dbReference type="AlphaFoldDB" id="A0A1H3IL72"/>
<evidence type="ECO:0000313" key="3">
    <source>
        <dbReference type="Proteomes" id="UP000198914"/>
    </source>
</evidence>
<evidence type="ECO:0000313" key="2">
    <source>
        <dbReference type="EMBL" id="SDY28039.1"/>
    </source>
</evidence>